<feature type="binding site" evidence="5">
    <location>
        <position position="327"/>
    </location>
    <ligand>
        <name>Zn(2+)</name>
        <dbReference type="ChEBI" id="CHEBI:29105"/>
    </ligand>
</feature>
<dbReference type="RefSeq" id="XP_011495301.1">
    <property type="nucleotide sequence ID" value="XM_011496999.1"/>
</dbReference>
<feature type="binding site" evidence="5">
    <location>
        <position position="353"/>
    </location>
    <ligand>
        <name>Zn(2+)</name>
        <dbReference type="ChEBI" id="CHEBI:29105"/>
    </ligand>
</feature>
<evidence type="ECO:0000313" key="9">
    <source>
        <dbReference type="RefSeq" id="XP_011495303.1"/>
    </source>
</evidence>
<dbReference type="PANTHER" id="PTHR46064">
    <property type="entry name" value="QUEUINE TRNA-RIBOSYLTRANSFERASE ACCESSORY SUBUNIT 2"/>
    <property type="match status" value="1"/>
</dbReference>
<dbReference type="PANTHER" id="PTHR46064:SF1">
    <property type="entry name" value="QUEUINE TRNA-RIBOSYLTRANSFERASE ACCESSORY SUBUNIT 2"/>
    <property type="match status" value="1"/>
</dbReference>
<dbReference type="GO" id="GO:0046872">
    <property type="term" value="F:metal ion binding"/>
    <property type="evidence" value="ECO:0007669"/>
    <property type="project" value="UniProtKB-KW"/>
</dbReference>
<dbReference type="InterPro" id="IPR002616">
    <property type="entry name" value="tRNA_ribo_trans-like"/>
</dbReference>
<feature type="domain" description="tRNA-guanine(15) transglycosylase-like" evidence="6">
    <location>
        <begin position="12"/>
        <end position="385"/>
    </location>
</feature>
<evidence type="ECO:0000256" key="4">
    <source>
        <dbReference type="ARBA" id="ARBA00022833"/>
    </source>
</evidence>
<protein>
    <recommendedName>
        <fullName evidence="5">Queuine tRNA-ribosyltransferase accessory subunit 2</fullName>
    </recommendedName>
    <alternativeName>
        <fullName evidence="5">Queuine tRNA-ribosyltransferase domain-containing protein 1</fullName>
    </alternativeName>
</protein>
<gene>
    <name evidence="8 9" type="primary">LOC105360180</name>
</gene>
<keyword evidence="1 5" id="KW-0963">Cytoplasm</keyword>
<evidence type="ECO:0000256" key="1">
    <source>
        <dbReference type="ARBA" id="ARBA00022490"/>
    </source>
</evidence>
<dbReference type="InterPro" id="IPR050852">
    <property type="entry name" value="Queuine_tRNA-ribosyltrfase"/>
</dbReference>
<evidence type="ECO:0000256" key="5">
    <source>
        <dbReference type="HAMAP-Rule" id="MF_03043"/>
    </source>
</evidence>
<dbReference type="RefSeq" id="XP_011495303.1">
    <property type="nucleotide sequence ID" value="XM_011497001.1"/>
</dbReference>
<dbReference type="SUPFAM" id="SSF51713">
    <property type="entry name" value="tRNA-guanine transglycosylase"/>
    <property type="match status" value="1"/>
</dbReference>
<dbReference type="GO" id="GO:0006400">
    <property type="term" value="P:tRNA modification"/>
    <property type="evidence" value="ECO:0007669"/>
    <property type="project" value="InterPro"/>
</dbReference>
<comment type="function">
    <text evidence="5">Non-catalytic subunit of the queuine tRNA-ribosyltransferase (TGT) that catalyzes the base-exchange of a guanine (G) residue with queuine (Q) at position 34 (anticodon wobble position) in tRNAs with GU(N) anticodons (tRNA-Asp, -Asn, -His and -Tyr), resulting in the hypermodified nucleoside queuosine (7-(((4,5-cis-dihydroxy-2-cyclopenten-1-yl)amino)methyl)-7-deazaguanosine).</text>
</comment>
<dbReference type="Proteomes" id="UP000695007">
    <property type="component" value="Unplaced"/>
</dbReference>
<dbReference type="KEGG" id="csol:105360180"/>
<dbReference type="GeneID" id="105360180"/>
<comment type="subcellular location">
    <subcellularLocation>
        <location evidence="5">Cytoplasm</location>
    </subcellularLocation>
</comment>
<feature type="binding site" evidence="5">
    <location>
        <position position="322"/>
    </location>
    <ligand>
        <name>Zn(2+)</name>
        <dbReference type="ChEBI" id="CHEBI:29105"/>
    </ligand>
</feature>
<sequence>MKFTSKVTLPCTARLGVLSEIERLPNLSYQTPLLLIYTKRGCIPHLCKDVFKMLSPEKCFLLASLPSTLLMAEYIKEFNHFSEYVSMEEYPLFLTIQDPAECTKSGFHKHDSISVWSRNGRLSINPDRYMNVVEIFKPDMYVSLCDGDTDKNSSQKRINKAIEKSKNFFDKCMQRHVESNVLKNKGFLAPIEGGYNLQAREKCIKYMKDKPILGYIIDGLHKNGIDTQNIYFDEIKHVIQHSLNLLPGNKLRIMLGCWNPSAVLDLINLGVDVFDSTYPFMMTEEKKALLFSCTSCTHQEQQFVNLSFKKYRDNFTPICKSCHCATCKNYTKAYIHHLIQVKELLAQVLLMIHNVHHYIEFFKTVRIHIKDGTFQEYKNKIQSKYSMQM</sequence>
<keyword evidence="3 5" id="KW-0479">Metal-binding</keyword>
<accession>A0AAJ6YCE2</accession>
<evidence type="ECO:0000313" key="8">
    <source>
        <dbReference type="RefSeq" id="XP_011495301.1"/>
    </source>
</evidence>
<evidence type="ECO:0000256" key="3">
    <source>
        <dbReference type="ARBA" id="ARBA00022723"/>
    </source>
</evidence>
<dbReference type="AlphaFoldDB" id="A0AAJ6YCE2"/>
<evidence type="ECO:0000313" key="7">
    <source>
        <dbReference type="Proteomes" id="UP000695007"/>
    </source>
</evidence>
<comment type="cofactor">
    <cofactor evidence="5">
        <name>Zn(2+)</name>
        <dbReference type="ChEBI" id="CHEBI:29105"/>
    </cofactor>
    <text evidence="5">Binds 1 zinc ion per subunit.</text>
</comment>
<dbReference type="NCBIfam" id="TIGR00449">
    <property type="entry name" value="tgt_general"/>
    <property type="match status" value="1"/>
</dbReference>
<dbReference type="GO" id="GO:0005737">
    <property type="term" value="C:cytoplasm"/>
    <property type="evidence" value="ECO:0007669"/>
    <property type="project" value="UniProtKB-SubCell"/>
</dbReference>
<comment type="similarity">
    <text evidence="5">Belongs to the queuine tRNA-ribosyltransferase family. QTRT2 subfamily.</text>
</comment>
<dbReference type="InterPro" id="IPR028592">
    <property type="entry name" value="QTRTD1"/>
</dbReference>
<evidence type="ECO:0000259" key="6">
    <source>
        <dbReference type="Pfam" id="PF01702"/>
    </source>
</evidence>
<evidence type="ECO:0000256" key="2">
    <source>
        <dbReference type="ARBA" id="ARBA00022694"/>
    </source>
</evidence>
<dbReference type="GO" id="GO:0008479">
    <property type="term" value="F:tRNA-guanosine(34) queuine transglycosylase activity"/>
    <property type="evidence" value="ECO:0007669"/>
    <property type="project" value="UniProtKB-UniRule"/>
</dbReference>
<comment type="subunit">
    <text evidence="5">Heterodimer of a catalytic subunit and an accessory subunit.</text>
</comment>
<dbReference type="InterPro" id="IPR036511">
    <property type="entry name" value="TGT-like_sf"/>
</dbReference>
<proteinExistence type="inferred from homology"/>
<keyword evidence="2 5" id="KW-0819">tRNA processing</keyword>
<name>A0AAJ6YCE2_9HYME</name>
<organism evidence="7 8">
    <name type="scientific">Ceratosolen solmsi marchali</name>
    <dbReference type="NCBI Taxonomy" id="326594"/>
    <lineage>
        <taxon>Eukaryota</taxon>
        <taxon>Metazoa</taxon>
        <taxon>Ecdysozoa</taxon>
        <taxon>Arthropoda</taxon>
        <taxon>Hexapoda</taxon>
        <taxon>Insecta</taxon>
        <taxon>Pterygota</taxon>
        <taxon>Neoptera</taxon>
        <taxon>Endopterygota</taxon>
        <taxon>Hymenoptera</taxon>
        <taxon>Apocrita</taxon>
        <taxon>Proctotrupomorpha</taxon>
        <taxon>Chalcidoidea</taxon>
        <taxon>Agaonidae</taxon>
        <taxon>Agaoninae</taxon>
        <taxon>Ceratosolen</taxon>
    </lineage>
</organism>
<dbReference type="HAMAP" id="MF_03043">
    <property type="entry name" value="QTRT2"/>
    <property type="match status" value="1"/>
</dbReference>
<dbReference type="Gene3D" id="3.20.20.105">
    <property type="entry name" value="Queuine tRNA-ribosyltransferase-like"/>
    <property type="match status" value="1"/>
</dbReference>
<dbReference type="Pfam" id="PF01702">
    <property type="entry name" value="TGT"/>
    <property type="match status" value="1"/>
</dbReference>
<feature type="binding site" evidence="5">
    <location>
        <position position="324"/>
    </location>
    <ligand>
        <name>Zn(2+)</name>
        <dbReference type="ChEBI" id="CHEBI:29105"/>
    </ligand>
</feature>
<keyword evidence="7" id="KW-1185">Reference proteome</keyword>
<reference evidence="8 9" key="1">
    <citation type="submission" date="2025-04" db="UniProtKB">
        <authorList>
            <consortium name="RefSeq"/>
        </authorList>
    </citation>
    <scope>IDENTIFICATION</scope>
</reference>
<keyword evidence="4 5" id="KW-0862">Zinc</keyword>